<comment type="caution">
    <text evidence="2">The sequence shown here is derived from an EMBL/GenBank/DDBJ whole genome shotgun (WGS) entry which is preliminary data.</text>
</comment>
<dbReference type="AlphaFoldDB" id="A0AAD8TGN9"/>
<name>A0AAD8TGN9_LOLMU</name>
<feature type="transmembrane region" description="Helical" evidence="1">
    <location>
        <begin position="35"/>
        <end position="52"/>
    </location>
</feature>
<evidence type="ECO:0000256" key="1">
    <source>
        <dbReference type="SAM" id="Phobius"/>
    </source>
</evidence>
<dbReference type="Proteomes" id="UP001231189">
    <property type="component" value="Unassembled WGS sequence"/>
</dbReference>
<evidence type="ECO:0000313" key="3">
    <source>
        <dbReference type="Proteomes" id="UP001231189"/>
    </source>
</evidence>
<accession>A0AAD8TGN9</accession>
<gene>
    <name evidence="2" type="ORF">QYE76_043488</name>
</gene>
<keyword evidence="1" id="KW-1133">Transmembrane helix</keyword>
<proteinExistence type="predicted"/>
<protein>
    <submittedName>
        <fullName evidence="2">Uncharacterized protein</fullName>
    </submittedName>
</protein>
<reference evidence="2" key="1">
    <citation type="submission" date="2023-07" db="EMBL/GenBank/DDBJ databases">
        <title>A chromosome-level genome assembly of Lolium multiflorum.</title>
        <authorList>
            <person name="Chen Y."/>
            <person name="Copetti D."/>
            <person name="Kolliker R."/>
            <person name="Studer B."/>
        </authorList>
    </citation>
    <scope>NUCLEOTIDE SEQUENCE</scope>
    <source>
        <strain evidence="2">02402/16</strain>
        <tissue evidence="2">Leaf</tissue>
    </source>
</reference>
<organism evidence="2 3">
    <name type="scientific">Lolium multiflorum</name>
    <name type="common">Italian ryegrass</name>
    <name type="synonym">Lolium perenne subsp. multiflorum</name>
    <dbReference type="NCBI Taxonomy" id="4521"/>
    <lineage>
        <taxon>Eukaryota</taxon>
        <taxon>Viridiplantae</taxon>
        <taxon>Streptophyta</taxon>
        <taxon>Embryophyta</taxon>
        <taxon>Tracheophyta</taxon>
        <taxon>Spermatophyta</taxon>
        <taxon>Magnoliopsida</taxon>
        <taxon>Liliopsida</taxon>
        <taxon>Poales</taxon>
        <taxon>Poaceae</taxon>
        <taxon>BOP clade</taxon>
        <taxon>Pooideae</taxon>
        <taxon>Poodae</taxon>
        <taxon>Poeae</taxon>
        <taxon>Poeae Chloroplast Group 2 (Poeae type)</taxon>
        <taxon>Loliodinae</taxon>
        <taxon>Loliinae</taxon>
        <taxon>Lolium</taxon>
    </lineage>
</organism>
<keyword evidence="1" id="KW-0472">Membrane</keyword>
<evidence type="ECO:0000313" key="2">
    <source>
        <dbReference type="EMBL" id="KAK1682640.1"/>
    </source>
</evidence>
<keyword evidence="1" id="KW-0812">Transmembrane</keyword>
<dbReference type="EMBL" id="JAUUTY010000002">
    <property type="protein sequence ID" value="KAK1682640.1"/>
    <property type="molecule type" value="Genomic_DNA"/>
</dbReference>
<keyword evidence="3" id="KW-1185">Reference proteome</keyword>
<sequence length="111" mass="12239">MPVRIVLLPGVALPPLLIVIMPTMSSVVSSHMASFIIVAVLPALIIPTHVLIEEVIRGVVDILCYWACSSSPFSHCDLSFSRRTFIFACVNHGNHALEFILVDIRVALFIR</sequence>